<evidence type="ECO:0000313" key="3">
    <source>
        <dbReference type="EMBL" id="MBA8952861.1"/>
    </source>
</evidence>
<evidence type="ECO:0000313" key="4">
    <source>
        <dbReference type="Proteomes" id="UP000572680"/>
    </source>
</evidence>
<dbReference type="EMBL" id="JACJIA010000005">
    <property type="protein sequence ID" value="MBA8952861.1"/>
    <property type="molecule type" value="Genomic_DNA"/>
</dbReference>
<feature type="transmembrane region" description="Helical" evidence="1">
    <location>
        <begin position="35"/>
        <end position="54"/>
    </location>
</feature>
<evidence type="ECO:0000256" key="1">
    <source>
        <dbReference type="SAM" id="Phobius"/>
    </source>
</evidence>
<evidence type="ECO:0000256" key="2">
    <source>
        <dbReference type="SAM" id="SignalP"/>
    </source>
</evidence>
<protein>
    <recommendedName>
        <fullName evidence="5">Integral membrane protein</fullName>
    </recommendedName>
</protein>
<reference evidence="3 4" key="1">
    <citation type="submission" date="2020-08" db="EMBL/GenBank/DDBJ databases">
        <title>Genomic Encyclopedia of Type Strains, Phase IV (KMG-IV): sequencing the most valuable type-strain genomes for metagenomic binning, comparative biology and taxonomic classification.</title>
        <authorList>
            <person name="Goeker M."/>
        </authorList>
    </citation>
    <scope>NUCLEOTIDE SEQUENCE [LARGE SCALE GENOMIC DNA]</scope>
    <source>
        <strain evidence="3 4">DSM 44197</strain>
    </source>
</reference>
<feature type="transmembrane region" description="Helical" evidence="1">
    <location>
        <begin position="145"/>
        <end position="165"/>
    </location>
</feature>
<evidence type="ECO:0008006" key="5">
    <source>
        <dbReference type="Google" id="ProtNLM"/>
    </source>
</evidence>
<keyword evidence="1" id="KW-1133">Transmembrane helix</keyword>
<keyword evidence="2" id="KW-0732">Signal</keyword>
<keyword evidence="1" id="KW-0472">Membrane</keyword>
<feature type="transmembrane region" description="Helical" evidence="1">
    <location>
        <begin position="61"/>
        <end position="79"/>
    </location>
</feature>
<dbReference type="Proteomes" id="UP000572680">
    <property type="component" value="Unassembled WGS sequence"/>
</dbReference>
<dbReference type="RefSeq" id="WP_182845080.1">
    <property type="nucleotide sequence ID" value="NZ_BAAALP010000024.1"/>
</dbReference>
<keyword evidence="4" id="KW-1185">Reference proteome</keyword>
<feature type="signal peptide" evidence="2">
    <location>
        <begin position="1"/>
        <end position="25"/>
    </location>
</feature>
<comment type="caution">
    <text evidence="3">The sequence shown here is derived from an EMBL/GenBank/DDBJ whole genome shotgun (WGS) entry which is preliminary data.</text>
</comment>
<sequence>MRPPGWFRLMRSGLFASVCVVLSLAGHDLMTPHPAPAWAGWTALAGLTAAGHCLADRRRSAWWLLLAVEVVQGVLHLWFTWSAHLGHPAAAVPGAAHHGGAGTPVPMDHGGASPGMLGAHALAGALVALWLYAGERALWRMLDAVAGFLLRPVLWTFAVLFGGGLPAEARAPRIGRGRGEDERPPNVAVLCHTLVRRGPPRPVGVAVDAPI</sequence>
<organism evidence="3 4">
    <name type="scientific">Actinomadura namibiensis</name>
    <dbReference type="NCBI Taxonomy" id="182080"/>
    <lineage>
        <taxon>Bacteria</taxon>
        <taxon>Bacillati</taxon>
        <taxon>Actinomycetota</taxon>
        <taxon>Actinomycetes</taxon>
        <taxon>Streptosporangiales</taxon>
        <taxon>Thermomonosporaceae</taxon>
        <taxon>Actinomadura</taxon>
    </lineage>
</organism>
<name>A0A7W3LR73_ACTNM</name>
<gene>
    <name evidence="3" type="ORF">HNR61_004507</name>
</gene>
<feature type="chain" id="PRO_5039181313" description="Integral membrane protein" evidence="2">
    <location>
        <begin position="26"/>
        <end position="211"/>
    </location>
</feature>
<feature type="transmembrane region" description="Helical" evidence="1">
    <location>
        <begin position="115"/>
        <end position="133"/>
    </location>
</feature>
<dbReference type="AlphaFoldDB" id="A0A7W3LR73"/>
<keyword evidence="1" id="KW-0812">Transmembrane</keyword>
<proteinExistence type="predicted"/>
<accession>A0A7W3LR73</accession>